<feature type="region of interest" description="Disordered" evidence="1">
    <location>
        <begin position="151"/>
        <end position="326"/>
    </location>
</feature>
<dbReference type="EMBL" id="CABIJS010000222">
    <property type="protein sequence ID" value="VUZ47144.1"/>
    <property type="molecule type" value="Genomic_DNA"/>
</dbReference>
<dbReference type="Pfam" id="PF00788">
    <property type="entry name" value="RA"/>
    <property type="match status" value="1"/>
</dbReference>
<evidence type="ECO:0000256" key="1">
    <source>
        <dbReference type="SAM" id="MobiDB-lite"/>
    </source>
</evidence>
<dbReference type="PROSITE" id="PS50951">
    <property type="entry name" value="SARAH"/>
    <property type="match status" value="1"/>
</dbReference>
<evidence type="ECO:0000313" key="5">
    <source>
        <dbReference type="Proteomes" id="UP000321570"/>
    </source>
</evidence>
<keyword evidence="5" id="KW-1185">Reference proteome</keyword>
<dbReference type="Pfam" id="PF16517">
    <property type="entry name" value="Nore1-SARAH"/>
    <property type="match status" value="1"/>
</dbReference>
<dbReference type="CDD" id="cd21885">
    <property type="entry name" value="SARAH_RASSF1-like"/>
    <property type="match status" value="1"/>
</dbReference>
<dbReference type="AlphaFoldDB" id="A0A564YKR6"/>
<evidence type="ECO:0000313" key="4">
    <source>
        <dbReference type="EMBL" id="VUZ47144.1"/>
    </source>
</evidence>
<evidence type="ECO:0008006" key="6">
    <source>
        <dbReference type="Google" id="ProtNLM"/>
    </source>
</evidence>
<dbReference type="PROSITE" id="PS50200">
    <property type="entry name" value="RA"/>
    <property type="match status" value="1"/>
</dbReference>
<reference evidence="4 5" key="1">
    <citation type="submission" date="2019-07" db="EMBL/GenBank/DDBJ databases">
        <authorList>
            <person name="Jastrzebski P J."/>
            <person name="Paukszto L."/>
            <person name="Jastrzebski P J."/>
        </authorList>
    </citation>
    <scope>NUCLEOTIDE SEQUENCE [LARGE SCALE GENOMIC DNA]</scope>
    <source>
        <strain evidence="4 5">WMS-il1</strain>
    </source>
</reference>
<evidence type="ECO:0000259" key="2">
    <source>
        <dbReference type="PROSITE" id="PS50200"/>
    </source>
</evidence>
<dbReference type="PANTHER" id="PTHR22738:SF10">
    <property type="entry name" value="RAS ASSOCIATION DOMAIN-CONTAINING PROTEIN 1 HOMOLOG"/>
    <property type="match status" value="1"/>
</dbReference>
<dbReference type="InterPro" id="IPR029071">
    <property type="entry name" value="Ubiquitin-like_domsf"/>
</dbReference>
<name>A0A564YKR6_HYMDI</name>
<evidence type="ECO:0000259" key="3">
    <source>
        <dbReference type="PROSITE" id="PS50951"/>
    </source>
</evidence>
<gene>
    <name evidence="4" type="ORF">WMSIL1_LOCUS6688</name>
</gene>
<dbReference type="PANTHER" id="PTHR22738">
    <property type="entry name" value="RASSF"/>
    <property type="match status" value="1"/>
</dbReference>
<feature type="compositionally biased region" description="Low complexity" evidence="1">
    <location>
        <begin position="80"/>
        <end position="110"/>
    </location>
</feature>
<feature type="region of interest" description="Disordered" evidence="1">
    <location>
        <begin position="73"/>
        <end position="113"/>
    </location>
</feature>
<dbReference type="InterPro" id="IPR033614">
    <property type="entry name" value="RASSF1-6"/>
</dbReference>
<accession>A0A564YKR6</accession>
<feature type="domain" description="SARAH" evidence="3">
    <location>
        <begin position="585"/>
        <end position="632"/>
    </location>
</feature>
<feature type="compositionally biased region" description="Low complexity" evidence="1">
    <location>
        <begin position="306"/>
        <end position="326"/>
    </location>
</feature>
<feature type="non-terminal residue" evidence="4">
    <location>
        <position position="1"/>
    </location>
</feature>
<dbReference type="GO" id="GO:0007165">
    <property type="term" value="P:signal transduction"/>
    <property type="evidence" value="ECO:0007669"/>
    <property type="project" value="InterPro"/>
</dbReference>
<feature type="domain" description="Ras-associating" evidence="2">
    <location>
        <begin position="482"/>
        <end position="583"/>
    </location>
</feature>
<dbReference type="InterPro" id="IPR000159">
    <property type="entry name" value="RA_dom"/>
</dbReference>
<dbReference type="Proteomes" id="UP000321570">
    <property type="component" value="Unassembled WGS sequence"/>
</dbReference>
<dbReference type="SMART" id="SM00314">
    <property type="entry name" value="RA"/>
    <property type="match status" value="1"/>
</dbReference>
<proteinExistence type="predicted"/>
<feature type="compositionally biased region" description="Low complexity" evidence="1">
    <location>
        <begin position="220"/>
        <end position="262"/>
    </location>
</feature>
<dbReference type="Gene3D" id="3.10.20.90">
    <property type="entry name" value="Phosphatidylinositol 3-kinase Catalytic Subunit, Chain A, domain 1"/>
    <property type="match status" value="1"/>
</dbReference>
<dbReference type="SUPFAM" id="SSF54236">
    <property type="entry name" value="Ubiquitin-like"/>
    <property type="match status" value="1"/>
</dbReference>
<protein>
    <recommendedName>
        <fullName evidence="6">Ras-associating domain-containing protein</fullName>
    </recommendedName>
</protein>
<feature type="compositionally biased region" description="Pro residues" evidence="1">
    <location>
        <begin position="263"/>
        <end position="273"/>
    </location>
</feature>
<organism evidence="4 5">
    <name type="scientific">Hymenolepis diminuta</name>
    <name type="common">Rat tapeworm</name>
    <dbReference type="NCBI Taxonomy" id="6216"/>
    <lineage>
        <taxon>Eukaryota</taxon>
        <taxon>Metazoa</taxon>
        <taxon>Spiralia</taxon>
        <taxon>Lophotrochozoa</taxon>
        <taxon>Platyhelminthes</taxon>
        <taxon>Cestoda</taxon>
        <taxon>Eucestoda</taxon>
        <taxon>Cyclophyllidea</taxon>
        <taxon>Hymenolepididae</taxon>
        <taxon>Hymenolepis</taxon>
    </lineage>
</organism>
<dbReference type="Gene3D" id="1.20.5.110">
    <property type="match status" value="1"/>
</dbReference>
<feature type="compositionally biased region" description="Low complexity" evidence="1">
    <location>
        <begin position="200"/>
        <end position="212"/>
    </location>
</feature>
<sequence length="676" mass="72882">KEAAPAARRPVSRPIRNYARIQLPCTKASSRNNNHVMTDSLKLYEEQIFSHQISSGQRPFSWCIDVGSLDKSMGRTPDDNNSSGSPSATNSSSTMSSACSSSSSSNASHAVGPPKIGHFNHLACLRPGAAQDQPGIPISSKSRNLSPIIHAVRPGSPQVTPIHLHSPPVPPGAANRVSSRPRPGSILPGGSNAVLPPPLTESTATTSEASTPNADENTKKLLTTATTSSSGTGKISGGASSASTSTSFASSLATVRPVRSGSPPSPHLPPAPVPFEECSTTLATVRPDDSFPTPGLSLLPPPPPWNNNNNSSMGSSVSSPRISGSKGSSAVRQLFVCPYCRALPTMCRCSASLNSASETEASTSFEDSEDESESTYAFSTLDSDFIAWMRLSVKNVSASHPCYSSRQAEALATLTRQEVVNIVSIFNTNPLGLRMSLSEGTSKLVGTIRVYINLIKPVKMSLRQTMRHMPQQSTAPAAAAVPDRLISFFLPRGGSRLLQLSGSTSAQEVIQCLLDRFHIQESANKFALYEHTLETQTILSRKLPPSERPLSMVMHWVRSAQATGEEFATAIRRKRIVLQENENWEVNWSDFTPAELMNFLRILEKEEAEYRNAIYYQYGLVRQQIEQRMAQLSAQDRLLAARHSVATCPPPEQLICPPSTSVANASNNMQMHHASL</sequence>
<dbReference type="InterPro" id="IPR011524">
    <property type="entry name" value="SARAH_dom"/>
</dbReference>